<gene>
    <name evidence="4" type="ordered locus">Bcell_3989</name>
</gene>
<dbReference type="GO" id="GO:0016117">
    <property type="term" value="P:carotenoid biosynthetic process"/>
    <property type="evidence" value="ECO:0007669"/>
    <property type="project" value="UniProtKB-KW"/>
</dbReference>
<evidence type="ECO:0000256" key="1">
    <source>
        <dbReference type="ARBA" id="ARBA00004829"/>
    </source>
</evidence>
<dbReference type="SFLD" id="SFLDG01212">
    <property type="entry name" value="Phytoene_synthase_like"/>
    <property type="match status" value="1"/>
</dbReference>
<dbReference type="PROSITE" id="PS01044">
    <property type="entry name" value="SQUALEN_PHYTOEN_SYN_1"/>
    <property type="match status" value="1"/>
</dbReference>
<dbReference type="eggNOG" id="COG1562">
    <property type="taxonomic scope" value="Bacteria"/>
</dbReference>
<dbReference type="InterPro" id="IPR002060">
    <property type="entry name" value="Squ/phyt_synthse"/>
</dbReference>
<evidence type="ECO:0000313" key="5">
    <source>
        <dbReference type="Proteomes" id="UP000001401"/>
    </source>
</evidence>
<dbReference type="CDD" id="cd00683">
    <property type="entry name" value="Trans_IPPS_HH"/>
    <property type="match status" value="1"/>
</dbReference>
<dbReference type="InterPro" id="IPR019845">
    <property type="entry name" value="Squalene/phytoene_synthase_CS"/>
</dbReference>
<dbReference type="SFLD" id="SFLDS00005">
    <property type="entry name" value="Isoprenoid_Synthase_Type_I"/>
    <property type="match status" value="1"/>
</dbReference>
<organism evidence="4 5">
    <name type="scientific">Evansella cellulosilytica (strain ATCC 21833 / DSM 2522 / FERM P-1141 / JCM 9156 / N-4)</name>
    <name type="common">Bacillus cellulosilyticus</name>
    <dbReference type="NCBI Taxonomy" id="649639"/>
    <lineage>
        <taxon>Bacteria</taxon>
        <taxon>Bacillati</taxon>
        <taxon>Bacillota</taxon>
        <taxon>Bacilli</taxon>
        <taxon>Bacillales</taxon>
        <taxon>Bacillaceae</taxon>
        <taxon>Evansella</taxon>
    </lineage>
</organism>
<proteinExistence type="predicted"/>
<dbReference type="PROSITE" id="PS01045">
    <property type="entry name" value="SQUALEN_PHYTOEN_SYN_2"/>
    <property type="match status" value="1"/>
</dbReference>
<dbReference type="HOGENOM" id="CLU_037269_1_3_9"/>
<keyword evidence="3" id="KW-0125">Carotenoid biosynthesis</keyword>
<accession>E6TWF8</accession>
<dbReference type="Gene3D" id="1.10.600.10">
    <property type="entry name" value="Farnesyl Diphosphate Synthase"/>
    <property type="match status" value="1"/>
</dbReference>
<dbReference type="OrthoDB" id="9787280at2"/>
<dbReference type="KEGG" id="bco:Bcell_3989"/>
<reference evidence="4 5" key="1">
    <citation type="submission" date="2010-12" db="EMBL/GenBank/DDBJ databases">
        <title>Complete sequence of Bacillus cellulosilyticus DSM 2522.</title>
        <authorList>
            <consortium name="US DOE Joint Genome Institute"/>
            <person name="Lucas S."/>
            <person name="Copeland A."/>
            <person name="Lapidus A."/>
            <person name="Cheng J.-F."/>
            <person name="Bruce D."/>
            <person name="Goodwin L."/>
            <person name="Pitluck S."/>
            <person name="Chertkov O."/>
            <person name="Detter J.C."/>
            <person name="Han C."/>
            <person name="Tapia R."/>
            <person name="Land M."/>
            <person name="Hauser L."/>
            <person name="Jeffries C."/>
            <person name="Kyrpides N."/>
            <person name="Ivanova N."/>
            <person name="Mikhailova N."/>
            <person name="Brumm P."/>
            <person name="Mead D."/>
            <person name="Woyke T."/>
        </authorList>
    </citation>
    <scope>NUCLEOTIDE SEQUENCE [LARGE SCALE GENOMIC DNA]</scope>
    <source>
        <strain evidence="5">ATCC 21833 / DSM 2522 / FERM P-1141 / JCM 9156 / N-4</strain>
    </source>
</reference>
<dbReference type="SUPFAM" id="SSF48576">
    <property type="entry name" value="Terpenoid synthases"/>
    <property type="match status" value="1"/>
</dbReference>
<evidence type="ECO:0000313" key="4">
    <source>
        <dbReference type="EMBL" id="ADU32221.1"/>
    </source>
</evidence>
<dbReference type="Pfam" id="PF00494">
    <property type="entry name" value="SQS_PSY"/>
    <property type="match status" value="1"/>
</dbReference>
<comment type="pathway">
    <text evidence="1">Carotenoid biosynthesis.</text>
</comment>
<dbReference type="GO" id="GO:0004311">
    <property type="term" value="F:geranylgeranyl diphosphate synthase activity"/>
    <property type="evidence" value="ECO:0007669"/>
    <property type="project" value="InterPro"/>
</dbReference>
<keyword evidence="2 4" id="KW-0808">Transferase</keyword>
<keyword evidence="5" id="KW-1185">Reference proteome</keyword>
<dbReference type="AlphaFoldDB" id="E6TWF8"/>
<dbReference type="GO" id="GO:0051996">
    <property type="term" value="F:squalene synthase [NAD(P)H] activity"/>
    <property type="evidence" value="ECO:0007669"/>
    <property type="project" value="InterPro"/>
</dbReference>
<dbReference type="RefSeq" id="WP_013490551.1">
    <property type="nucleotide sequence ID" value="NC_014829.1"/>
</dbReference>
<sequence length="279" mass="32541">MEISVAYKMCQQVMEHHSKSFSKAFQLLPLEKRQAVWAIYAFCRTVDDIVDEGTNPVTELNDFKTNFEQFRNGTIDESDYLWIALNDTFSKFDFDIQPFLDMVKGQEMDLYKSRYNTMEELEQYAYYVASTVGLMLLPILSPENKEQLRPSAISLGLAMQITNILRDIGEDLDRDRIYIPKDLRDKHNYTDTMLANKEVNPAFVRMCEELSNIAEQNYEKGLANIELYPQFSRLPVTLSAYYYKAILTSIRQNNYDVFGKRAYVTTQQKQHILKMVAKA</sequence>
<evidence type="ECO:0000256" key="2">
    <source>
        <dbReference type="ARBA" id="ARBA00022679"/>
    </source>
</evidence>
<dbReference type="SFLD" id="SFLDG01018">
    <property type="entry name" value="Squalene/Phytoene_Synthase_Lik"/>
    <property type="match status" value="1"/>
</dbReference>
<name>E6TWF8_EVAC2</name>
<dbReference type="EMBL" id="CP002394">
    <property type="protein sequence ID" value="ADU32221.1"/>
    <property type="molecule type" value="Genomic_DNA"/>
</dbReference>
<dbReference type="InterPro" id="IPR033904">
    <property type="entry name" value="Trans_IPPS_HH"/>
</dbReference>
<dbReference type="InterPro" id="IPR008949">
    <property type="entry name" value="Isoprenoid_synthase_dom_sf"/>
</dbReference>
<dbReference type="STRING" id="649639.Bcell_3989"/>
<dbReference type="Proteomes" id="UP000001401">
    <property type="component" value="Chromosome"/>
</dbReference>
<dbReference type="EC" id="2.5.1.32" evidence="4"/>
<dbReference type="InterPro" id="IPR044843">
    <property type="entry name" value="Trans_IPPS_bact-type"/>
</dbReference>
<evidence type="ECO:0000256" key="3">
    <source>
        <dbReference type="ARBA" id="ARBA00022746"/>
    </source>
</evidence>
<dbReference type="PANTHER" id="PTHR31480">
    <property type="entry name" value="BIFUNCTIONAL LYCOPENE CYCLASE/PHYTOENE SYNTHASE"/>
    <property type="match status" value="1"/>
</dbReference>
<protein>
    <submittedName>
        <fullName evidence="4">Phytoene synthase</fullName>
        <ecNumber evidence="4">2.5.1.32</ecNumber>
    </submittedName>
</protein>